<name>A0A484BUL6_DRONA</name>
<protein>
    <submittedName>
        <fullName evidence="2">Uncharacterized protein</fullName>
    </submittedName>
</protein>
<accession>A0A484BUL6</accession>
<sequence>MDDASERVASGDAEDAEDADGAAAEVEFQVEDEDEQANEQEDGHEDEAADAARERDCGTAGLGLRGCD</sequence>
<evidence type="ECO:0000313" key="3">
    <source>
        <dbReference type="Proteomes" id="UP000295192"/>
    </source>
</evidence>
<dbReference type="EMBL" id="LSRL02000008">
    <property type="protein sequence ID" value="TDG51575.1"/>
    <property type="molecule type" value="Genomic_DNA"/>
</dbReference>
<dbReference type="Proteomes" id="UP000295192">
    <property type="component" value="Unassembled WGS sequence"/>
</dbReference>
<gene>
    <name evidence="2" type="ORF">AWZ03_002035</name>
</gene>
<proteinExistence type="predicted"/>
<evidence type="ECO:0000256" key="1">
    <source>
        <dbReference type="SAM" id="MobiDB-lite"/>
    </source>
</evidence>
<feature type="compositionally biased region" description="Acidic residues" evidence="1">
    <location>
        <begin position="28"/>
        <end position="49"/>
    </location>
</feature>
<comment type="caution">
    <text evidence="2">The sequence shown here is derived from an EMBL/GenBank/DDBJ whole genome shotgun (WGS) entry which is preliminary data.</text>
</comment>
<reference evidence="2 3" key="1">
    <citation type="journal article" date="2019" name="J. Hered.">
        <title>An Improved Genome Assembly for Drosophila navojoa, the Basal Species in the mojavensis Cluster.</title>
        <authorList>
            <person name="Vanderlinde T."/>
            <person name="Dupim E.G."/>
            <person name="Nazario-Yepiz N.O."/>
            <person name="Carvalho A.B."/>
        </authorList>
    </citation>
    <scope>NUCLEOTIDE SEQUENCE [LARGE SCALE GENOMIC DNA]</scope>
    <source>
        <strain evidence="2">Navoj_Jal97</strain>
        <tissue evidence="2">Whole organism</tissue>
    </source>
</reference>
<keyword evidence="3" id="KW-1185">Reference proteome</keyword>
<dbReference type="AlphaFoldDB" id="A0A484BUL6"/>
<organism evidence="2 3">
    <name type="scientific">Drosophila navojoa</name>
    <name type="common">Fruit fly</name>
    <dbReference type="NCBI Taxonomy" id="7232"/>
    <lineage>
        <taxon>Eukaryota</taxon>
        <taxon>Metazoa</taxon>
        <taxon>Ecdysozoa</taxon>
        <taxon>Arthropoda</taxon>
        <taxon>Hexapoda</taxon>
        <taxon>Insecta</taxon>
        <taxon>Pterygota</taxon>
        <taxon>Neoptera</taxon>
        <taxon>Endopterygota</taxon>
        <taxon>Diptera</taxon>
        <taxon>Brachycera</taxon>
        <taxon>Muscomorpha</taxon>
        <taxon>Ephydroidea</taxon>
        <taxon>Drosophilidae</taxon>
        <taxon>Drosophila</taxon>
    </lineage>
</organism>
<feature type="region of interest" description="Disordered" evidence="1">
    <location>
        <begin position="1"/>
        <end position="68"/>
    </location>
</feature>
<evidence type="ECO:0000313" key="2">
    <source>
        <dbReference type="EMBL" id="TDG51575.1"/>
    </source>
</evidence>